<dbReference type="SUPFAM" id="SSF52047">
    <property type="entry name" value="RNI-like"/>
    <property type="match status" value="1"/>
</dbReference>
<dbReference type="RefSeq" id="XP_019093922.1">
    <property type="nucleotide sequence ID" value="XM_019238377.1"/>
</dbReference>
<dbReference type="RefSeq" id="XP_019093919.1">
    <property type="nucleotide sequence ID" value="XM_019238374.1"/>
</dbReference>
<evidence type="ECO:0000313" key="20">
    <source>
        <dbReference type="RefSeq" id="XP_019093931.1"/>
    </source>
</evidence>
<sequence>MDRISGLPDELIMLILSFLDAKDAASLVTSRRFRNLYTIIPDLEFDDTSKFQGNFTDFMSEALAARLKTTTRIRRFSLKSKRGLDPDRINPWLRDVLNHRGVMDLEMGIYGDNGYTLPLEIFTCKTLKNLKLGREIVISLVPENALLPSLETLVFDDCVRFCNPVDCAFKAFLSACPVLKELTVDGMCWETWEWSGIVSSQSLQRLTIGRELVDFEGPKPQYITFDTPSLAYLEYGDFVPDGYTTVSFGSLVEAKLNLLVMVNRQWHGRFANDGDVLSSNATNLIQGIRNVQILKLSSPYTFETLYFFRDAIPVLEKLHHLTMINDDMGFCWRFLPFLLNKAPNLKTLVIEGGVHCLEPEDAEEPDFAEEADNVEEEPDCVCECLSGYTCLLTCSVEVLEITLWFGGTTGELQQVKHFLGKLPRLELLKVRTWRRISDSDKLRIHMDLHMFPRASSNCRVQLSFV</sequence>
<dbReference type="RefSeq" id="XP_019093926.1">
    <property type="nucleotide sequence ID" value="XM_019238381.1"/>
</dbReference>
<organism evidence="2 7">
    <name type="scientific">Camelina sativa</name>
    <name type="common">False flax</name>
    <name type="synonym">Myagrum sativum</name>
    <dbReference type="NCBI Taxonomy" id="90675"/>
    <lineage>
        <taxon>Eukaryota</taxon>
        <taxon>Viridiplantae</taxon>
        <taxon>Streptophyta</taxon>
        <taxon>Embryophyta</taxon>
        <taxon>Tracheophyta</taxon>
        <taxon>Spermatophyta</taxon>
        <taxon>Magnoliopsida</taxon>
        <taxon>eudicotyledons</taxon>
        <taxon>Gunneridae</taxon>
        <taxon>Pentapetalae</taxon>
        <taxon>rosids</taxon>
        <taxon>malvids</taxon>
        <taxon>Brassicales</taxon>
        <taxon>Brassicaceae</taxon>
        <taxon>Camelineae</taxon>
        <taxon>Camelina</taxon>
    </lineage>
</organism>
<dbReference type="Pfam" id="PF24758">
    <property type="entry name" value="LRR_At5g56370"/>
    <property type="match status" value="1"/>
</dbReference>
<evidence type="ECO:0000313" key="3">
    <source>
        <dbReference type="RefSeq" id="XP_019093914.1"/>
    </source>
</evidence>
<dbReference type="RefSeq" id="XP_019093923.1">
    <property type="nucleotide sequence ID" value="XM_019238378.1"/>
</dbReference>
<evidence type="ECO:0000313" key="14">
    <source>
        <dbReference type="RefSeq" id="XP_019093925.1"/>
    </source>
</evidence>
<dbReference type="PANTHER" id="PTHR31293:SF12">
    <property type="entry name" value="RNI-LIKE SUPERFAMILY PROTEIN"/>
    <property type="match status" value="1"/>
</dbReference>
<dbReference type="Gene3D" id="3.80.10.10">
    <property type="entry name" value="Ribonuclease Inhibitor"/>
    <property type="match status" value="1"/>
</dbReference>
<dbReference type="InterPro" id="IPR036047">
    <property type="entry name" value="F-box-like_dom_sf"/>
</dbReference>
<evidence type="ECO:0000313" key="15">
    <source>
        <dbReference type="RefSeq" id="XP_019093926.1"/>
    </source>
</evidence>
<evidence type="ECO:0000313" key="13">
    <source>
        <dbReference type="RefSeq" id="XP_019093924.1"/>
    </source>
</evidence>
<dbReference type="RefSeq" id="XP_019093930.1">
    <property type="nucleotide sequence ID" value="XM_019238385.1"/>
</dbReference>
<dbReference type="InterPro" id="IPR001810">
    <property type="entry name" value="F-box_dom"/>
</dbReference>
<accession>A0ABM1R4I0</accession>
<evidence type="ECO:0000313" key="12">
    <source>
        <dbReference type="RefSeq" id="XP_019093923.1"/>
    </source>
</evidence>
<evidence type="ECO:0000313" key="4">
    <source>
        <dbReference type="RefSeq" id="XP_019093915.1"/>
    </source>
</evidence>
<evidence type="ECO:0000259" key="1">
    <source>
        <dbReference type="SMART" id="SM00579"/>
    </source>
</evidence>
<reference evidence="2" key="1">
    <citation type="journal article" date="1997" name="Nucleic Acids Res.">
        <title>tRNAscan-SE: a program for improved detection of transfer RNA genes in genomic sequence.</title>
        <authorList>
            <person name="Lowe T.M."/>
            <person name="Eddy S.R."/>
        </authorList>
    </citation>
    <scope>NUCLEOTIDE SEQUENCE [LARGE SCALE GENOMIC DNA]</scope>
    <source>
        <strain evidence="2">r\DH55</strain>
    </source>
</reference>
<dbReference type="RefSeq" id="XP_019093931.1">
    <property type="nucleotide sequence ID" value="XM_019238386.1"/>
</dbReference>
<dbReference type="RefSeq" id="XP_019093916.1">
    <property type="nucleotide sequence ID" value="XM_019238371.1"/>
</dbReference>
<dbReference type="RefSeq" id="XP_019093918.1">
    <property type="nucleotide sequence ID" value="XM_019238373.1"/>
</dbReference>
<dbReference type="PANTHER" id="PTHR31293">
    <property type="entry name" value="RNI-LIKE SUPERFAMILY PROTEIN"/>
    <property type="match status" value="1"/>
</dbReference>
<dbReference type="RefSeq" id="XP_019093927.1">
    <property type="nucleotide sequence ID" value="XM_019238382.1"/>
</dbReference>
<evidence type="ECO:0000313" key="17">
    <source>
        <dbReference type="RefSeq" id="XP_019093928.1"/>
    </source>
</evidence>
<dbReference type="RefSeq" id="XP_019093928.1">
    <property type="nucleotide sequence ID" value="XM_019238383.1"/>
</dbReference>
<evidence type="ECO:0000313" key="6">
    <source>
        <dbReference type="RefSeq" id="XP_019093917.1"/>
    </source>
</evidence>
<evidence type="ECO:0000313" key="8">
    <source>
        <dbReference type="RefSeq" id="XP_019093919.1"/>
    </source>
</evidence>
<name>A0ABM1R4I0_CAMSA</name>
<dbReference type="InterPro" id="IPR055294">
    <property type="entry name" value="FBL60-like"/>
</dbReference>
<dbReference type="RefSeq" id="XP_019093915.1">
    <property type="nucleotide sequence ID" value="XM_019238370.1"/>
</dbReference>
<dbReference type="SMART" id="SM00579">
    <property type="entry name" value="FBD"/>
    <property type="match status" value="1"/>
</dbReference>
<dbReference type="Pfam" id="PF00646">
    <property type="entry name" value="F-box"/>
    <property type="match status" value="1"/>
</dbReference>
<gene>
    <name evidence="3 4 5 6 7 8 9 10 11 12 13 14 15 16 17 18 19 20" type="primary">LOC104749406</name>
</gene>
<dbReference type="GeneID" id="104749406"/>
<evidence type="ECO:0000313" key="5">
    <source>
        <dbReference type="RefSeq" id="XP_019093916.1"/>
    </source>
</evidence>
<proteinExistence type="predicted"/>
<evidence type="ECO:0000313" key="9">
    <source>
        <dbReference type="RefSeq" id="XP_019093920.1"/>
    </source>
</evidence>
<evidence type="ECO:0000313" key="19">
    <source>
        <dbReference type="RefSeq" id="XP_019093930.1"/>
    </source>
</evidence>
<dbReference type="Proteomes" id="UP000694864">
    <property type="component" value="Chromosome 16"/>
</dbReference>
<dbReference type="RefSeq" id="XP_019093917.1">
    <property type="nucleotide sequence ID" value="XM_019238372.1"/>
</dbReference>
<feature type="domain" description="FBD" evidence="1">
    <location>
        <begin position="389"/>
        <end position="463"/>
    </location>
</feature>
<dbReference type="InterPro" id="IPR006566">
    <property type="entry name" value="FBD"/>
</dbReference>
<evidence type="ECO:0000313" key="2">
    <source>
        <dbReference type="Proteomes" id="UP000694864"/>
    </source>
</evidence>
<evidence type="ECO:0000313" key="11">
    <source>
        <dbReference type="RefSeq" id="XP_019093922.1"/>
    </source>
</evidence>
<dbReference type="InterPro" id="IPR055411">
    <property type="entry name" value="LRR_FXL15/At3g58940/PEG3-like"/>
</dbReference>
<evidence type="ECO:0000313" key="18">
    <source>
        <dbReference type="RefSeq" id="XP_019093929.1"/>
    </source>
</evidence>
<reference evidence="3 4" key="3">
    <citation type="submission" date="2025-05" db="UniProtKB">
        <authorList>
            <consortium name="RefSeq"/>
        </authorList>
    </citation>
    <scope>IDENTIFICATION</scope>
    <source>
        <tissue evidence="3 4">Leaf</tissue>
    </source>
</reference>
<keyword evidence="2" id="KW-1185">Reference proteome</keyword>
<dbReference type="RefSeq" id="XP_019093920.1">
    <property type="nucleotide sequence ID" value="XM_019238375.1"/>
</dbReference>
<evidence type="ECO:0000313" key="16">
    <source>
        <dbReference type="RefSeq" id="XP_019093927.1"/>
    </source>
</evidence>
<evidence type="ECO:0000313" key="10">
    <source>
        <dbReference type="RefSeq" id="XP_019093921.1"/>
    </source>
</evidence>
<dbReference type="RefSeq" id="XP_019093914.1">
    <property type="nucleotide sequence ID" value="XM_019238369.1"/>
</dbReference>
<dbReference type="RefSeq" id="XP_019093921.1">
    <property type="nucleotide sequence ID" value="XM_019238376.1"/>
</dbReference>
<evidence type="ECO:0000313" key="7">
    <source>
        <dbReference type="RefSeq" id="XP_019093918.1"/>
    </source>
</evidence>
<protein>
    <submittedName>
        <fullName evidence="3 4">F-box/LRR-repeat protein At3g58980-like isoform X1</fullName>
    </submittedName>
</protein>
<dbReference type="RefSeq" id="XP_019093929.1">
    <property type="nucleotide sequence ID" value="XM_019238384.1"/>
</dbReference>
<reference evidence="2" key="2">
    <citation type="journal article" date="2014" name="Nat. Commun.">
        <title>The emerging biofuel crop Camelina sativa retains a highly undifferentiated hexaploid genome structure.</title>
        <authorList>
            <person name="Kagale S."/>
            <person name="Koh C."/>
            <person name="Nixon J."/>
            <person name="Bollina V."/>
            <person name="Clarke W.E."/>
            <person name="Tuteja R."/>
            <person name="Spillane C."/>
            <person name="Robinson S.J."/>
            <person name="Links M.G."/>
            <person name="Clarke C."/>
            <person name="Higgins E.E."/>
            <person name="Huebert T."/>
            <person name="Sharpe A.G."/>
            <person name="Parkin I.A."/>
        </authorList>
    </citation>
    <scope>NUCLEOTIDE SEQUENCE [LARGE SCALE GENOMIC DNA]</scope>
    <source>
        <strain evidence="2">r\DH55</strain>
    </source>
</reference>
<dbReference type="RefSeq" id="XP_019093924.1">
    <property type="nucleotide sequence ID" value="XM_019238379.1"/>
</dbReference>
<dbReference type="SUPFAM" id="SSF81383">
    <property type="entry name" value="F-box domain"/>
    <property type="match status" value="1"/>
</dbReference>
<dbReference type="RefSeq" id="XP_019093925.1">
    <property type="nucleotide sequence ID" value="XM_019238380.1"/>
</dbReference>
<dbReference type="InterPro" id="IPR032675">
    <property type="entry name" value="LRR_dom_sf"/>
</dbReference>